<evidence type="ECO:0000256" key="2">
    <source>
        <dbReference type="ARBA" id="ARBA00023315"/>
    </source>
</evidence>
<evidence type="ECO:0000259" key="3">
    <source>
        <dbReference type="PROSITE" id="PS51186"/>
    </source>
</evidence>
<dbReference type="AlphaFoldDB" id="A0A917ZYF8"/>
<reference evidence="4" key="2">
    <citation type="submission" date="2020-09" db="EMBL/GenBank/DDBJ databases">
        <authorList>
            <person name="Sun Q."/>
            <person name="Zhou Y."/>
        </authorList>
    </citation>
    <scope>NUCLEOTIDE SEQUENCE</scope>
    <source>
        <strain evidence="4">CGMCC 4.7201</strain>
    </source>
</reference>
<reference evidence="4" key="1">
    <citation type="journal article" date="2014" name="Int. J. Syst. Evol. Microbiol.">
        <title>Complete genome sequence of Corynebacterium casei LMG S-19264T (=DSM 44701T), isolated from a smear-ripened cheese.</title>
        <authorList>
            <consortium name="US DOE Joint Genome Institute (JGI-PGF)"/>
            <person name="Walter F."/>
            <person name="Albersmeier A."/>
            <person name="Kalinowski J."/>
            <person name="Ruckert C."/>
        </authorList>
    </citation>
    <scope>NUCLEOTIDE SEQUENCE</scope>
    <source>
        <strain evidence="4">CGMCC 4.7201</strain>
    </source>
</reference>
<organism evidence="4 5">
    <name type="scientific">Wenjunlia tyrosinilytica</name>
    <dbReference type="NCBI Taxonomy" id="1544741"/>
    <lineage>
        <taxon>Bacteria</taxon>
        <taxon>Bacillati</taxon>
        <taxon>Actinomycetota</taxon>
        <taxon>Actinomycetes</taxon>
        <taxon>Kitasatosporales</taxon>
        <taxon>Streptomycetaceae</taxon>
        <taxon>Wenjunlia</taxon>
    </lineage>
</organism>
<dbReference type="SUPFAM" id="SSF55729">
    <property type="entry name" value="Acyl-CoA N-acyltransferases (Nat)"/>
    <property type="match status" value="1"/>
</dbReference>
<gene>
    <name evidence="4" type="ORF">GCM10012280_71080</name>
</gene>
<comment type="caution">
    <text evidence="4">The sequence shown here is derived from an EMBL/GenBank/DDBJ whole genome shotgun (WGS) entry which is preliminary data.</text>
</comment>
<dbReference type="InterPro" id="IPR000182">
    <property type="entry name" value="GNAT_dom"/>
</dbReference>
<accession>A0A917ZYF8</accession>
<evidence type="ECO:0000313" key="5">
    <source>
        <dbReference type="Proteomes" id="UP000641932"/>
    </source>
</evidence>
<dbReference type="InterPro" id="IPR050832">
    <property type="entry name" value="Bact_Acetyltransf"/>
</dbReference>
<dbReference type="PROSITE" id="PS51186">
    <property type="entry name" value="GNAT"/>
    <property type="match status" value="1"/>
</dbReference>
<dbReference type="GO" id="GO:0016747">
    <property type="term" value="F:acyltransferase activity, transferring groups other than amino-acyl groups"/>
    <property type="evidence" value="ECO:0007669"/>
    <property type="project" value="InterPro"/>
</dbReference>
<dbReference type="InterPro" id="IPR016181">
    <property type="entry name" value="Acyl_CoA_acyltransferase"/>
</dbReference>
<keyword evidence="1" id="KW-0808">Transferase</keyword>
<dbReference type="PANTHER" id="PTHR43877:SF2">
    <property type="entry name" value="AMINOALKYLPHOSPHONATE N-ACETYLTRANSFERASE-RELATED"/>
    <property type="match status" value="1"/>
</dbReference>
<dbReference type="Pfam" id="PF00583">
    <property type="entry name" value="Acetyltransf_1"/>
    <property type="match status" value="1"/>
</dbReference>
<dbReference type="Gene3D" id="3.40.630.30">
    <property type="match status" value="1"/>
</dbReference>
<evidence type="ECO:0000313" key="4">
    <source>
        <dbReference type="EMBL" id="GGP01039.1"/>
    </source>
</evidence>
<feature type="domain" description="N-acetyltransferase" evidence="3">
    <location>
        <begin position="28"/>
        <end position="169"/>
    </location>
</feature>
<dbReference type="EMBL" id="BMMS01000082">
    <property type="protein sequence ID" value="GGP01039.1"/>
    <property type="molecule type" value="Genomic_DNA"/>
</dbReference>
<keyword evidence="2" id="KW-0012">Acyltransferase</keyword>
<sequence length="169" mass="18039">MLAGMTDRPETVVARWPVRSPSGPDGLAGLLSAYHLQTEAEKGAAVADVAALPDRYRAEIVDPRAVFARDAVLVALRGEETAGCVVVAPAAGWTEIKRLWVTPPMRGQGVAAALVAAALKHAGKTGAGTVRLSVWNWRTDAIALYERFGFTVVGSWDTRDRLVCMERAA</sequence>
<proteinExistence type="predicted"/>
<keyword evidence="5" id="KW-1185">Reference proteome</keyword>
<dbReference type="PANTHER" id="PTHR43877">
    <property type="entry name" value="AMINOALKYLPHOSPHONATE N-ACETYLTRANSFERASE-RELATED-RELATED"/>
    <property type="match status" value="1"/>
</dbReference>
<name>A0A917ZYF8_9ACTN</name>
<dbReference type="Proteomes" id="UP000641932">
    <property type="component" value="Unassembled WGS sequence"/>
</dbReference>
<evidence type="ECO:0000256" key="1">
    <source>
        <dbReference type="ARBA" id="ARBA00022679"/>
    </source>
</evidence>
<protein>
    <recommendedName>
        <fullName evidence="3">N-acetyltransferase domain-containing protein</fullName>
    </recommendedName>
</protein>